<dbReference type="GO" id="GO:0016757">
    <property type="term" value="F:glycosyltransferase activity"/>
    <property type="evidence" value="ECO:0007669"/>
    <property type="project" value="InterPro"/>
</dbReference>
<reference evidence="3 4" key="2">
    <citation type="submission" date="2018-03" db="EMBL/GenBank/DDBJ databases">
        <authorList>
            <person name="Keele B.F."/>
        </authorList>
    </citation>
    <scope>NUCLEOTIDE SEQUENCE [LARGE SCALE GENOMIC DNA]</scope>
    <source>
        <strain evidence="3 4">CCALA 016</strain>
    </source>
</reference>
<dbReference type="InterPro" id="IPR050194">
    <property type="entry name" value="Glycosyltransferase_grp1"/>
</dbReference>
<sequence length="411" mass="46666">MKIAIISSGFLPVVDGVTVTQLYRLQKLSEYGHQVILFCPDYSSLATVYPNWKDYTGQIYSGVKIINLPSTPFAGLDFERNVSQSSYKIVLDELEKFRPDVIHIDEPERLWLGFFKVPSIDYAKRIGTPCISFFHTNFVEYLEDYLPLPFPLISGLQFIMKRHRRSIYNSYDATLVSSRVTADQLVKTGVKNIRYGQFLGIDQKGFSAVVKDLNFFENKYNLSGLSKKTKLIFLGRLTPDKNWTFTLDALSKFAENIDFDKLALIIAGDGELKEEISTKLNQLTPNVYFLGRIHPNDIPELLVNSDIHVTTSEKETTGLTVLEAFAAGIPVIAPRAGGFIDNVKNNETGFLYNRGDAEDFVKKLNLLIENKALREEMAKKSKESVIDFSWEKAVKNLLKVWEGEITKKLNK</sequence>
<dbReference type="InterPro" id="IPR028098">
    <property type="entry name" value="Glyco_trans_4-like_N"/>
</dbReference>
<dbReference type="EMBL" id="PXOH01000021">
    <property type="protein sequence ID" value="PSF35290.1"/>
    <property type="molecule type" value="Genomic_DNA"/>
</dbReference>
<feature type="domain" description="Glycosyl transferase family 1" evidence="1">
    <location>
        <begin position="226"/>
        <end position="383"/>
    </location>
</feature>
<dbReference type="PANTHER" id="PTHR45947">
    <property type="entry name" value="SULFOQUINOVOSYL TRANSFERASE SQD2"/>
    <property type="match status" value="1"/>
</dbReference>
<evidence type="ECO:0000259" key="1">
    <source>
        <dbReference type="Pfam" id="PF00534"/>
    </source>
</evidence>
<dbReference type="AlphaFoldDB" id="A0A2T1LUP6"/>
<proteinExistence type="predicted"/>
<evidence type="ECO:0000313" key="4">
    <source>
        <dbReference type="Proteomes" id="UP000239001"/>
    </source>
</evidence>
<dbReference type="OrthoDB" id="9802525at2"/>
<organism evidence="3 4">
    <name type="scientific">Aphanothece hegewaldii CCALA 016</name>
    <dbReference type="NCBI Taxonomy" id="2107694"/>
    <lineage>
        <taxon>Bacteria</taxon>
        <taxon>Bacillati</taxon>
        <taxon>Cyanobacteriota</taxon>
        <taxon>Cyanophyceae</taxon>
        <taxon>Oscillatoriophycideae</taxon>
        <taxon>Chroococcales</taxon>
        <taxon>Aphanothecaceae</taxon>
        <taxon>Aphanothece</taxon>
    </lineage>
</organism>
<dbReference type="Pfam" id="PF13439">
    <property type="entry name" value="Glyco_transf_4"/>
    <property type="match status" value="1"/>
</dbReference>
<dbReference type="RefSeq" id="WP_106458150.1">
    <property type="nucleotide sequence ID" value="NZ_PXOH01000021.1"/>
</dbReference>
<reference evidence="3 4" key="1">
    <citation type="submission" date="2018-03" db="EMBL/GenBank/DDBJ databases">
        <title>The ancient ancestry and fast evolution of plastids.</title>
        <authorList>
            <person name="Moore K.R."/>
            <person name="Magnabosco C."/>
            <person name="Momper L."/>
            <person name="Gold D.A."/>
            <person name="Bosak T."/>
            <person name="Fournier G.P."/>
        </authorList>
    </citation>
    <scope>NUCLEOTIDE SEQUENCE [LARGE SCALE GENOMIC DNA]</scope>
    <source>
        <strain evidence="3 4">CCALA 016</strain>
    </source>
</reference>
<accession>A0A2T1LUP6</accession>
<dbReference type="Gene3D" id="3.40.50.2000">
    <property type="entry name" value="Glycogen Phosphorylase B"/>
    <property type="match status" value="2"/>
</dbReference>
<dbReference type="Proteomes" id="UP000239001">
    <property type="component" value="Unassembled WGS sequence"/>
</dbReference>
<protein>
    <submittedName>
        <fullName evidence="3">Glycosyltransferase family 1 protein</fullName>
    </submittedName>
</protein>
<evidence type="ECO:0000313" key="3">
    <source>
        <dbReference type="EMBL" id="PSF35290.1"/>
    </source>
</evidence>
<feature type="domain" description="Glycosyltransferase subfamily 4-like N-terminal" evidence="2">
    <location>
        <begin position="15"/>
        <end position="192"/>
    </location>
</feature>
<name>A0A2T1LUP6_9CHRO</name>
<dbReference type="InterPro" id="IPR001296">
    <property type="entry name" value="Glyco_trans_1"/>
</dbReference>
<keyword evidence="3" id="KW-0808">Transferase</keyword>
<dbReference type="Pfam" id="PF00534">
    <property type="entry name" value="Glycos_transf_1"/>
    <property type="match status" value="1"/>
</dbReference>
<comment type="caution">
    <text evidence="3">The sequence shown here is derived from an EMBL/GenBank/DDBJ whole genome shotgun (WGS) entry which is preliminary data.</text>
</comment>
<gene>
    <name evidence="3" type="ORF">C7H19_17175</name>
</gene>
<evidence type="ECO:0000259" key="2">
    <source>
        <dbReference type="Pfam" id="PF13439"/>
    </source>
</evidence>
<dbReference type="SUPFAM" id="SSF53756">
    <property type="entry name" value="UDP-Glycosyltransferase/glycogen phosphorylase"/>
    <property type="match status" value="1"/>
</dbReference>
<dbReference type="PANTHER" id="PTHR45947:SF3">
    <property type="entry name" value="SULFOQUINOVOSYL TRANSFERASE SQD2"/>
    <property type="match status" value="1"/>
</dbReference>
<keyword evidence="4" id="KW-1185">Reference proteome</keyword>